<feature type="domain" description="NfeD integral membrane" evidence="7">
    <location>
        <begin position="213"/>
        <end position="329"/>
    </location>
</feature>
<evidence type="ECO:0000256" key="4">
    <source>
        <dbReference type="ARBA" id="ARBA00023136"/>
    </source>
</evidence>
<keyword evidence="2 5" id="KW-0812">Transmembrane</keyword>
<feature type="domain" description="NfeD-like C-terminal" evidence="6">
    <location>
        <begin position="347"/>
        <end position="400"/>
    </location>
</feature>
<keyword evidence="4 5" id="KW-0472">Membrane</keyword>
<evidence type="ECO:0000256" key="3">
    <source>
        <dbReference type="ARBA" id="ARBA00022989"/>
    </source>
</evidence>
<proteinExistence type="predicted"/>
<dbReference type="CDD" id="cd07021">
    <property type="entry name" value="Clp_protease_NfeD_like"/>
    <property type="match status" value="1"/>
</dbReference>
<accession>A0A7C4D4N2</accession>
<dbReference type="InterPro" id="IPR029045">
    <property type="entry name" value="ClpP/crotonase-like_dom_sf"/>
</dbReference>
<gene>
    <name evidence="9" type="ORF">ENU21_00085</name>
</gene>
<dbReference type="InterPro" id="IPR012340">
    <property type="entry name" value="NA-bd_OB-fold"/>
</dbReference>
<reference evidence="9" key="1">
    <citation type="journal article" date="2020" name="mSystems">
        <title>Genome- and Community-Level Interaction Insights into Carbon Utilization and Element Cycling Functions of Hydrothermarchaeota in Hydrothermal Sediment.</title>
        <authorList>
            <person name="Zhou Z."/>
            <person name="Liu Y."/>
            <person name="Xu W."/>
            <person name="Pan J."/>
            <person name="Luo Z.H."/>
            <person name="Li M."/>
        </authorList>
    </citation>
    <scope>NUCLEOTIDE SEQUENCE</scope>
    <source>
        <strain evidence="9">SpSt-649</strain>
    </source>
</reference>
<dbReference type="PANTHER" id="PTHR33507:SF3">
    <property type="entry name" value="INNER MEMBRANE PROTEIN YBBJ"/>
    <property type="match status" value="1"/>
</dbReference>
<evidence type="ECO:0000256" key="2">
    <source>
        <dbReference type="ARBA" id="ARBA00022692"/>
    </source>
</evidence>
<comment type="caution">
    <text evidence="9">The sequence shown here is derived from an EMBL/GenBank/DDBJ whole genome shotgun (WGS) entry which is preliminary data.</text>
</comment>
<dbReference type="PANTHER" id="PTHR33507">
    <property type="entry name" value="INNER MEMBRANE PROTEIN YBBJ"/>
    <property type="match status" value="1"/>
</dbReference>
<feature type="transmembrane region" description="Helical" evidence="5">
    <location>
        <begin position="204"/>
        <end position="227"/>
    </location>
</feature>
<feature type="transmembrane region" description="Helical" evidence="5">
    <location>
        <begin position="307"/>
        <end position="330"/>
    </location>
</feature>
<dbReference type="InterPro" id="IPR056738">
    <property type="entry name" value="NfeD1b_N"/>
</dbReference>
<name>A0A7C4D4N2_THEPE</name>
<organism evidence="9">
    <name type="scientific">Thermofilum pendens</name>
    <dbReference type="NCBI Taxonomy" id="2269"/>
    <lineage>
        <taxon>Archaea</taxon>
        <taxon>Thermoproteota</taxon>
        <taxon>Thermoprotei</taxon>
        <taxon>Thermofilales</taxon>
        <taxon>Thermofilaceae</taxon>
        <taxon>Thermofilum</taxon>
    </lineage>
</organism>
<dbReference type="InterPro" id="IPR052165">
    <property type="entry name" value="Membrane_assoc_protease"/>
</dbReference>
<evidence type="ECO:0000256" key="5">
    <source>
        <dbReference type="SAM" id="Phobius"/>
    </source>
</evidence>
<evidence type="ECO:0000256" key="1">
    <source>
        <dbReference type="ARBA" id="ARBA00004141"/>
    </source>
</evidence>
<comment type="subcellular location">
    <subcellularLocation>
        <location evidence="1">Membrane</location>
        <topology evidence="1">Multi-pass membrane protein</topology>
    </subcellularLocation>
</comment>
<dbReference type="EMBL" id="DTBQ01000004">
    <property type="protein sequence ID" value="HGM46137.1"/>
    <property type="molecule type" value="Genomic_DNA"/>
</dbReference>
<dbReference type="GO" id="GO:0005886">
    <property type="term" value="C:plasma membrane"/>
    <property type="evidence" value="ECO:0007669"/>
    <property type="project" value="TreeGrafter"/>
</dbReference>
<sequence length="402" mass="42061">MRKRWKLLVALLTAIAILAAAQPPRVVVVRLDGAVDEGMVYLIRRAAAEAERGVLVVELDSYGGYLQSADRAVAEIIACNCRVVAWVPPGGKATSAATIIALAAEKLYIAPGAVLGAVKPTPSDEKTMEYVYSRLLSLLERKGVPNSTSIARSMVYDAKAISYEEALRLRVADGSAGSIEELLRAEGLSGAVAERLPSDTLREVYSLIFNPLLAILFLLLGVLLISLEFHVTGFQGWGVAGAALVLLALYTFNLVGLGLVTLFLALLGSALILLELLQPGIQIFGLAGAAMLLLATLLEYFSNPPALSGAAVPVLAGLAILAGLAAVIVAKGAEVVRTPAPSRESVLIGKIGIARTPVSQAGGVVLVESELWSAVSEEEIPAGSRVIVVGVDGLTLRVRKAE</sequence>
<feature type="domain" description="NfeD1b N-terminal" evidence="8">
    <location>
        <begin position="26"/>
        <end position="121"/>
    </location>
</feature>
<evidence type="ECO:0000259" key="8">
    <source>
        <dbReference type="Pfam" id="PF25145"/>
    </source>
</evidence>
<dbReference type="Pfam" id="PF24961">
    <property type="entry name" value="NfeD_membrane"/>
    <property type="match status" value="1"/>
</dbReference>
<evidence type="ECO:0000259" key="7">
    <source>
        <dbReference type="Pfam" id="PF24961"/>
    </source>
</evidence>
<dbReference type="Pfam" id="PF01957">
    <property type="entry name" value="NfeD"/>
    <property type="match status" value="1"/>
</dbReference>
<dbReference type="Pfam" id="PF25145">
    <property type="entry name" value="NfeD1b_N"/>
    <property type="match status" value="1"/>
</dbReference>
<evidence type="ECO:0000259" key="6">
    <source>
        <dbReference type="Pfam" id="PF01957"/>
    </source>
</evidence>
<dbReference type="InterPro" id="IPR002810">
    <property type="entry name" value="NfeD-like_C"/>
</dbReference>
<dbReference type="Gene3D" id="3.90.226.10">
    <property type="entry name" value="2-enoyl-CoA Hydratase, Chain A, domain 1"/>
    <property type="match status" value="1"/>
</dbReference>
<dbReference type="SUPFAM" id="SSF52096">
    <property type="entry name" value="ClpP/crotonase"/>
    <property type="match status" value="1"/>
</dbReference>
<dbReference type="SUPFAM" id="SSF141322">
    <property type="entry name" value="NfeD domain-like"/>
    <property type="match status" value="1"/>
</dbReference>
<dbReference type="AlphaFoldDB" id="A0A7C4D4N2"/>
<dbReference type="InterPro" id="IPR056739">
    <property type="entry name" value="NfeD_membrane"/>
</dbReference>
<evidence type="ECO:0000313" key="9">
    <source>
        <dbReference type="EMBL" id="HGM46137.1"/>
    </source>
</evidence>
<dbReference type="Gene3D" id="2.40.50.140">
    <property type="entry name" value="Nucleic acid-binding proteins"/>
    <property type="match status" value="1"/>
</dbReference>
<protein>
    <submittedName>
        <fullName evidence="9">Uncharacterized protein</fullName>
    </submittedName>
</protein>
<keyword evidence="3 5" id="KW-1133">Transmembrane helix</keyword>